<dbReference type="RefSeq" id="WP_136077590.1">
    <property type="nucleotide sequence ID" value="NZ_CAAHFG010000001.1"/>
</dbReference>
<evidence type="ECO:0000313" key="1">
    <source>
        <dbReference type="EMBL" id="VGO11875.1"/>
    </source>
</evidence>
<proteinExistence type="predicted"/>
<reference evidence="1 2" key="1">
    <citation type="submission" date="2019-04" db="EMBL/GenBank/DDBJ databases">
        <authorList>
            <person name="Van Vliet M D."/>
        </authorList>
    </citation>
    <scope>NUCLEOTIDE SEQUENCE [LARGE SCALE GENOMIC DNA]</scope>
    <source>
        <strain evidence="1 2">F1</strain>
    </source>
</reference>
<sequence>METQRRQHAEVTVSIRGSYPAVQKTLKELANRGLPDLPLPTEQSSTIELASQQDCASTESNPPMPDLADFVDVESLVGTTLEKQRELKKFLLEYDFLVTHRSDLKSQLQRFSEMHPQKNGVQLRDISVYYKYLKERNEWKKFYARYDMLQKEHSRWPTGKLLDSIAAEFGKYFPHTIKYHEVLLLARPYFQALIDSGS</sequence>
<dbReference type="AlphaFoldDB" id="A0A6C2TW24"/>
<accession>A0A6C2TW24</accession>
<name>A0A6C2TW24_PONDE</name>
<organism evidence="1 2">
    <name type="scientific">Pontiella desulfatans</name>
    <dbReference type="NCBI Taxonomy" id="2750659"/>
    <lineage>
        <taxon>Bacteria</taxon>
        <taxon>Pseudomonadati</taxon>
        <taxon>Kiritimatiellota</taxon>
        <taxon>Kiritimatiellia</taxon>
        <taxon>Kiritimatiellales</taxon>
        <taxon>Pontiellaceae</taxon>
        <taxon>Pontiella</taxon>
    </lineage>
</organism>
<keyword evidence="2" id="KW-1185">Reference proteome</keyword>
<gene>
    <name evidence="1" type="ORF">PDESU_00422</name>
</gene>
<dbReference type="EMBL" id="CAAHFG010000001">
    <property type="protein sequence ID" value="VGO11875.1"/>
    <property type="molecule type" value="Genomic_DNA"/>
</dbReference>
<protein>
    <submittedName>
        <fullName evidence="1">Uncharacterized protein</fullName>
    </submittedName>
</protein>
<dbReference type="Proteomes" id="UP000366872">
    <property type="component" value="Unassembled WGS sequence"/>
</dbReference>
<evidence type="ECO:0000313" key="2">
    <source>
        <dbReference type="Proteomes" id="UP000366872"/>
    </source>
</evidence>